<protein>
    <submittedName>
        <fullName evidence="1">26848_t:CDS:1</fullName>
    </submittedName>
</protein>
<comment type="caution">
    <text evidence="1">The sequence shown here is derived from an EMBL/GenBank/DDBJ whole genome shotgun (WGS) entry which is preliminary data.</text>
</comment>
<gene>
    <name evidence="1" type="ORF">RPERSI_LOCUS19524</name>
</gene>
<evidence type="ECO:0000313" key="2">
    <source>
        <dbReference type="Proteomes" id="UP000789920"/>
    </source>
</evidence>
<reference evidence="1" key="1">
    <citation type="submission" date="2021-06" db="EMBL/GenBank/DDBJ databases">
        <authorList>
            <person name="Kallberg Y."/>
            <person name="Tangrot J."/>
            <person name="Rosling A."/>
        </authorList>
    </citation>
    <scope>NUCLEOTIDE SEQUENCE</scope>
    <source>
        <strain evidence="1">MA461A</strain>
    </source>
</reference>
<keyword evidence="2" id="KW-1185">Reference proteome</keyword>
<evidence type="ECO:0000313" key="1">
    <source>
        <dbReference type="EMBL" id="CAG8793135.1"/>
    </source>
</evidence>
<organism evidence="1 2">
    <name type="scientific">Racocetra persica</name>
    <dbReference type="NCBI Taxonomy" id="160502"/>
    <lineage>
        <taxon>Eukaryota</taxon>
        <taxon>Fungi</taxon>
        <taxon>Fungi incertae sedis</taxon>
        <taxon>Mucoromycota</taxon>
        <taxon>Glomeromycotina</taxon>
        <taxon>Glomeromycetes</taxon>
        <taxon>Diversisporales</taxon>
        <taxon>Gigasporaceae</taxon>
        <taxon>Racocetra</taxon>
    </lineage>
</organism>
<accession>A0ACA9RH67</accession>
<name>A0ACA9RH67_9GLOM</name>
<sequence length="40" mass="4494">MYKQASDDFCSTPDDFINNLLKENQIIGLISLGLLYTNGK</sequence>
<dbReference type="Proteomes" id="UP000789920">
    <property type="component" value="Unassembled WGS sequence"/>
</dbReference>
<proteinExistence type="predicted"/>
<feature type="non-terminal residue" evidence="1">
    <location>
        <position position="40"/>
    </location>
</feature>
<dbReference type="EMBL" id="CAJVQC010053605">
    <property type="protein sequence ID" value="CAG8793135.1"/>
    <property type="molecule type" value="Genomic_DNA"/>
</dbReference>